<evidence type="ECO:0000313" key="5">
    <source>
        <dbReference type="Proteomes" id="UP000235081"/>
    </source>
</evidence>
<proteinExistence type="predicted"/>
<reference evidence="4 5" key="1">
    <citation type="submission" date="2017-07" db="EMBL/GenBank/DDBJ databases">
        <title>Genomes of Fischerella (Mastigocladus) sp. strains.</title>
        <authorList>
            <person name="Miller S.R."/>
        </authorList>
    </citation>
    <scope>NUCLEOTIDE SEQUENCE [LARGE SCALE GENOMIC DNA]</scope>
    <source>
        <strain evidence="4 5">CCMEE 5318</strain>
    </source>
</reference>
<dbReference type="PANTHER" id="PTHR12526">
    <property type="entry name" value="GLYCOSYLTRANSFERASE"/>
    <property type="match status" value="1"/>
</dbReference>
<evidence type="ECO:0000256" key="1">
    <source>
        <dbReference type="ARBA" id="ARBA00022676"/>
    </source>
</evidence>
<dbReference type="PANTHER" id="PTHR12526:SF510">
    <property type="entry name" value="D-INOSITOL 3-PHOSPHATE GLYCOSYLTRANSFERASE"/>
    <property type="match status" value="1"/>
</dbReference>
<gene>
    <name evidence="4" type="ORF">CEN46_12695</name>
</gene>
<dbReference type="Pfam" id="PF13692">
    <property type="entry name" value="Glyco_trans_1_4"/>
    <property type="match status" value="1"/>
</dbReference>
<keyword evidence="2 4" id="KW-0808">Transferase</keyword>
<dbReference type="RefSeq" id="WP_102181839.1">
    <property type="nucleotide sequence ID" value="NZ_NMQE01000362.1"/>
</dbReference>
<dbReference type="Pfam" id="PF13579">
    <property type="entry name" value="Glyco_trans_4_4"/>
    <property type="match status" value="1"/>
</dbReference>
<dbReference type="EMBL" id="NMQE01000362">
    <property type="protein sequence ID" value="PMB22291.1"/>
    <property type="molecule type" value="Genomic_DNA"/>
</dbReference>
<sequence length="356" mass="40253">MRVVIAAPAVRAAMGYHLCCMLSHMQEPVARLFVPEQFQCEGYTGRIVRYALPKTSARKGFAYCNPVWIRQRFREIVAMRPDLLHLFNSEGYPSSYWWIRWARTQLGIPTVVSVHDPIPHPGNLLAATLHRWGQKTIRSSSHVHIFSECFRLLCTQWGFSPERTFVVPLCTDVSNFTQYRFPEVTRENLALFFGRLEAYKGIPVLLDAAQYVRGKLRVAIAGPGKLPQPVERRILAEPDLFELHNRFLHESEVSRLFHRAAVCVMPYVQATQSSVPWIAAGFGVPVVATATGGLAAQVQQINGVLVPPNDPKALAEGMLHAVGRSVIFPEEWNPYLIAQQYIQMYRQILCVQEGSL</sequence>
<dbReference type="GO" id="GO:0016757">
    <property type="term" value="F:glycosyltransferase activity"/>
    <property type="evidence" value="ECO:0007669"/>
    <property type="project" value="UniProtKB-KW"/>
</dbReference>
<evidence type="ECO:0000259" key="3">
    <source>
        <dbReference type="Pfam" id="PF13579"/>
    </source>
</evidence>
<keyword evidence="1" id="KW-0328">Glycosyltransferase</keyword>
<dbReference type="Proteomes" id="UP000235081">
    <property type="component" value="Unassembled WGS sequence"/>
</dbReference>
<evidence type="ECO:0000256" key="2">
    <source>
        <dbReference type="ARBA" id="ARBA00022679"/>
    </source>
</evidence>
<evidence type="ECO:0000313" key="4">
    <source>
        <dbReference type="EMBL" id="PMB22291.1"/>
    </source>
</evidence>
<dbReference type="AlphaFoldDB" id="A0A2N6LF92"/>
<protein>
    <submittedName>
        <fullName evidence="4">Glycosyltransferase</fullName>
    </submittedName>
</protein>
<feature type="domain" description="Glycosyltransferase subfamily 4-like N-terminal" evidence="3">
    <location>
        <begin position="35"/>
        <end position="169"/>
    </location>
</feature>
<dbReference type="InterPro" id="IPR028098">
    <property type="entry name" value="Glyco_trans_4-like_N"/>
</dbReference>
<organism evidence="4 5">
    <name type="scientific">Fischerella thermalis CCMEE 5318</name>
    <dbReference type="NCBI Taxonomy" id="2019666"/>
    <lineage>
        <taxon>Bacteria</taxon>
        <taxon>Bacillati</taxon>
        <taxon>Cyanobacteriota</taxon>
        <taxon>Cyanophyceae</taxon>
        <taxon>Nostocales</taxon>
        <taxon>Hapalosiphonaceae</taxon>
        <taxon>Fischerella</taxon>
    </lineage>
</organism>
<accession>A0A2N6LF92</accession>
<name>A0A2N6LF92_9CYAN</name>
<dbReference type="SUPFAM" id="SSF53756">
    <property type="entry name" value="UDP-Glycosyltransferase/glycogen phosphorylase"/>
    <property type="match status" value="1"/>
</dbReference>
<dbReference type="CDD" id="cd03801">
    <property type="entry name" value="GT4_PimA-like"/>
    <property type="match status" value="1"/>
</dbReference>
<dbReference type="Gene3D" id="3.40.50.2000">
    <property type="entry name" value="Glycogen Phosphorylase B"/>
    <property type="match status" value="2"/>
</dbReference>
<comment type="caution">
    <text evidence="4">The sequence shown here is derived from an EMBL/GenBank/DDBJ whole genome shotgun (WGS) entry which is preliminary data.</text>
</comment>